<dbReference type="RefSeq" id="WP_185119815.1">
    <property type="nucleotide sequence ID" value="NZ_JACJVQ010000007.1"/>
</dbReference>
<feature type="domain" description="HAMP" evidence="8">
    <location>
        <begin position="309"/>
        <end position="361"/>
    </location>
</feature>
<dbReference type="InterPro" id="IPR010559">
    <property type="entry name" value="Sig_transdc_His_kin_internal"/>
</dbReference>
<name>A0A841SU95_9BACL</name>
<evidence type="ECO:0000256" key="1">
    <source>
        <dbReference type="ARBA" id="ARBA00004651"/>
    </source>
</evidence>
<dbReference type="InterPro" id="IPR036890">
    <property type="entry name" value="HATPase_C_sf"/>
</dbReference>
<sequence length="584" mass="66682">MSFRYSLFVKMSILILMLLVPVLLLIGYSHKVSVEVVETELEQSNLRRLSVLLRHMDSSIGQLQQLAVFLNRDPSVRDLPNLPYKDSLLDRVKTKIAVQEKLKLQSLSSDWSNEFVVYSPVARQRVDLLSTAEYDENDLPEHPSASWSLETTDSKSGLETRRFKRYIVDEYMPNEEISKSKLIVEVSFDSNNLAALLSDYQEGGRGSPFLYRADEDAIHGSPKDEATTEALISWLDGRSLGQEDAPRVKLNGKDYQVYYLKSRTLDWYLVDFLPLNEVVSPLYESRNLFYAAIGLLLAVSLIALALLYRNIQIPISQLMNGFKQIRDGRFSARVPTGSSREFVYMQTGFNEMAKEIQLLVESVYEEQIRSKDARLKQLQAQVNPHFLYNCLAYITSMNELDDREAVSSMAHNLADYYRYTTRSDKETATLREELSMIENYLNIQRMRMPRLRFSIDVPETMEEMIVPKLTIQPVVENAVLHGIELKPGEAEIRITGSMEQGFCYLHVDDNGTGLPEERIQAMDKSMRLTTESDIGYGLWNVSQRLQLMFGPSAGVCFSPSPLGGLRVRLAWPTPGSESEKRDEH</sequence>
<keyword evidence="4" id="KW-0808">Transferase</keyword>
<keyword evidence="6 7" id="KW-0472">Membrane</keyword>
<dbReference type="GO" id="GO:0005886">
    <property type="term" value="C:plasma membrane"/>
    <property type="evidence" value="ECO:0007669"/>
    <property type="project" value="UniProtKB-SubCell"/>
</dbReference>
<keyword evidence="3" id="KW-0597">Phosphoprotein</keyword>
<dbReference type="GO" id="GO:0000155">
    <property type="term" value="F:phosphorelay sensor kinase activity"/>
    <property type="evidence" value="ECO:0007669"/>
    <property type="project" value="InterPro"/>
</dbReference>
<evidence type="ECO:0000256" key="5">
    <source>
        <dbReference type="ARBA" id="ARBA00022777"/>
    </source>
</evidence>
<dbReference type="Proteomes" id="UP000535838">
    <property type="component" value="Unassembled WGS sequence"/>
</dbReference>
<dbReference type="CDD" id="cd06225">
    <property type="entry name" value="HAMP"/>
    <property type="match status" value="1"/>
</dbReference>
<keyword evidence="7" id="KW-0812">Transmembrane</keyword>
<dbReference type="Gene3D" id="1.10.287.130">
    <property type="match status" value="1"/>
</dbReference>
<dbReference type="AlphaFoldDB" id="A0A841SU95"/>
<reference evidence="9 10" key="1">
    <citation type="submission" date="2020-08" db="EMBL/GenBank/DDBJ databases">
        <title>Cohnella phylogeny.</title>
        <authorList>
            <person name="Dunlap C."/>
        </authorList>
    </citation>
    <scope>NUCLEOTIDE SEQUENCE [LARGE SCALE GENOMIC DNA]</scope>
    <source>
        <strain evidence="9 10">DSM 25241</strain>
    </source>
</reference>
<comment type="caution">
    <text evidence="9">The sequence shown here is derived from an EMBL/GenBank/DDBJ whole genome shotgun (WGS) entry which is preliminary data.</text>
</comment>
<evidence type="ECO:0000259" key="8">
    <source>
        <dbReference type="PROSITE" id="PS50885"/>
    </source>
</evidence>
<proteinExistence type="predicted"/>
<evidence type="ECO:0000256" key="3">
    <source>
        <dbReference type="ARBA" id="ARBA00022553"/>
    </source>
</evidence>
<keyword evidence="10" id="KW-1185">Reference proteome</keyword>
<dbReference type="PANTHER" id="PTHR34220">
    <property type="entry name" value="SENSOR HISTIDINE KINASE YPDA"/>
    <property type="match status" value="1"/>
</dbReference>
<evidence type="ECO:0000256" key="6">
    <source>
        <dbReference type="ARBA" id="ARBA00023136"/>
    </source>
</evidence>
<dbReference type="InterPro" id="IPR050640">
    <property type="entry name" value="Bact_2-comp_sensor_kinase"/>
</dbReference>
<evidence type="ECO:0000256" key="4">
    <source>
        <dbReference type="ARBA" id="ARBA00022679"/>
    </source>
</evidence>
<dbReference type="SMART" id="SM00304">
    <property type="entry name" value="HAMP"/>
    <property type="match status" value="1"/>
</dbReference>
<organism evidence="9 10">
    <name type="scientific">Cohnella thailandensis</name>
    <dbReference type="NCBI Taxonomy" id="557557"/>
    <lineage>
        <taxon>Bacteria</taxon>
        <taxon>Bacillati</taxon>
        <taxon>Bacillota</taxon>
        <taxon>Bacilli</taxon>
        <taxon>Bacillales</taxon>
        <taxon>Paenibacillaceae</taxon>
        <taxon>Cohnella</taxon>
    </lineage>
</organism>
<feature type="transmembrane region" description="Helical" evidence="7">
    <location>
        <begin position="288"/>
        <end position="308"/>
    </location>
</feature>
<comment type="subcellular location">
    <subcellularLocation>
        <location evidence="1">Cell membrane</location>
        <topology evidence="1">Multi-pass membrane protein</topology>
    </subcellularLocation>
</comment>
<keyword evidence="7" id="KW-1133">Transmembrane helix</keyword>
<dbReference type="PANTHER" id="PTHR34220:SF9">
    <property type="entry name" value="SIGNAL TRANSDUCTION HISTIDINE KINASE INTERNAL REGION DOMAIN-CONTAINING PROTEIN"/>
    <property type="match status" value="1"/>
</dbReference>
<dbReference type="InterPro" id="IPR003660">
    <property type="entry name" value="HAMP_dom"/>
</dbReference>
<dbReference type="Pfam" id="PF02518">
    <property type="entry name" value="HATPase_c"/>
    <property type="match status" value="1"/>
</dbReference>
<dbReference type="EMBL" id="JACJVQ010000007">
    <property type="protein sequence ID" value="MBB6634579.1"/>
    <property type="molecule type" value="Genomic_DNA"/>
</dbReference>
<protein>
    <submittedName>
        <fullName evidence="9">Sensor histidine kinase</fullName>
    </submittedName>
</protein>
<keyword evidence="2" id="KW-1003">Cell membrane</keyword>
<evidence type="ECO:0000313" key="10">
    <source>
        <dbReference type="Proteomes" id="UP000535838"/>
    </source>
</evidence>
<dbReference type="Pfam" id="PF06580">
    <property type="entry name" value="His_kinase"/>
    <property type="match status" value="1"/>
</dbReference>
<keyword evidence="5 9" id="KW-0418">Kinase</keyword>
<dbReference type="Gene3D" id="3.30.565.10">
    <property type="entry name" value="Histidine kinase-like ATPase, C-terminal domain"/>
    <property type="match status" value="1"/>
</dbReference>
<gene>
    <name evidence="9" type="ORF">H7B67_10705</name>
</gene>
<dbReference type="PROSITE" id="PS50885">
    <property type="entry name" value="HAMP"/>
    <property type="match status" value="1"/>
</dbReference>
<evidence type="ECO:0000256" key="7">
    <source>
        <dbReference type="SAM" id="Phobius"/>
    </source>
</evidence>
<evidence type="ECO:0000256" key="2">
    <source>
        <dbReference type="ARBA" id="ARBA00022475"/>
    </source>
</evidence>
<evidence type="ECO:0000313" key="9">
    <source>
        <dbReference type="EMBL" id="MBB6634579.1"/>
    </source>
</evidence>
<dbReference type="InterPro" id="IPR003594">
    <property type="entry name" value="HATPase_dom"/>
</dbReference>
<dbReference type="Gene3D" id="3.30.450.20">
    <property type="entry name" value="PAS domain"/>
    <property type="match status" value="1"/>
</dbReference>
<dbReference type="SUPFAM" id="SSF158472">
    <property type="entry name" value="HAMP domain-like"/>
    <property type="match status" value="1"/>
</dbReference>
<dbReference type="SUPFAM" id="SSF55874">
    <property type="entry name" value="ATPase domain of HSP90 chaperone/DNA topoisomerase II/histidine kinase"/>
    <property type="match status" value="1"/>
</dbReference>
<accession>A0A841SU95</accession>